<accession>A0A918CE14</accession>
<dbReference type="InterPro" id="IPR002048">
    <property type="entry name" value="EF_hand_dom"/>
</dbReference>
<keyword evidence="1" id="KW-0732">Signal</keyword>
<evidence type="ECO:0000313" key="4">
    <source>
        <dbReference type="Proteomes" id="UP000603865"/>
    </source>
</evidence>
<dbReference type="RefSeq" id="WP_189091646.1">
    <property type="nucleotide sequence ID" value="NZ_BMQL01000021.1"/>
</dbReference>
<feature type="signal peptide" evidence="1">
    <location>
        <begin position="1"/>
        <end position="18"/>
    </location>
</feature>
<dbReference type="PROSITE" id="PS50222">
    <property type="entry name" value="EF_HAND_2"/>
    <property type="match status" value="1"/>
</dbReference>
<organism evidence="3 4">
    <name type="scientific">Deinococcus ruber</name>
    <dbReference type="NCBI Taxonomy" id="1848197"/>
    <lineage>
        <taxon>Bacteria</taxon>
        <taxon>Thermotogati</taxon>
        <taxon>Deinococcota</taxon>
        <taxon>Deinococci</taxon>
        <taxon>Deinococcales</taxon>
        <taxon>Deinococcaceae</taxon>
        <taxon>Deinococcus</taxon>
    </lineage>
</organism>
<feature type="chain" id="PRO_5037640725" description="EF-hand domain-containing protein" evidence="1">
    <location>
        <begin position="19"/>
        <end position="179"/>
    </location>
</feature>
<evidence type="ECO:0000256" key="1">
    <source>
        <dbReference type="SAM" id="SignalP"/>
    </source>
</evidence>
<gene>
    <name evidence="3" type="ORF">GCM10008957_33310</name>
</gene>
<evidence type="ECO:0000313" key="3">
    <source>
        <dbReference type="EMBL" id="GGR17896.1"/>
    </source>
</evidence>
<reference evidence="3" key="1">
    <citation type="journal article" date="2014" name="Int. J. Syst. Evol. Microbiol.">
        <title>Complete genome sequence of Corynebacterium casei LMG S-19264T (=DSM 44701T), isolated from a smear-ripened cheese.</title>
        <authorList>
            <consortium name="US DOE Joint Genome Institute (JGI-PGF)"/>
            <person name="Walter F."/>
            <person name="Albersmeier A."/>
            <person name="Kalinowski J."/>
            <person name="Ruckert C."/>
        </authorList>
    </citation>
    <scope>NUCLEOTIDE SEQUENCE</scope>
    <source>
        <strain evidence="3">JCM 31311</strain>
    </source>
</reference>
<dbReference type="AlphaFoldDB" id="A0A918CE14"/>
<dbReference type="Proteomes" id="UP000603865">
    <property type="component" value="Unassembled WGS sequence"/>
</dbReference>
<keyword evidence="4" id="KW-1185">Reference proteome</keyword>
<feature type="domain" description="EF-hand" evidence="2">
    <location>
        <begin position="45"/>
        <end position="80"/>
    </location>
</feature>
<evidence type="ECO:0000259" key="2">
    <source>
        <dbReference type="PROSITE" id="PS50222"/>
    </source>
</evidence>
<reference evidence="3" key="2">
    <citation type="submission" date="2020-09" db="EMBL/GenBank/DDBJ databases">
        <authorList>
            <person name="Sun Q."/>
            <person name="Ohkuma M."/>
        </authorList>
    </citation>
    <scope>NUCLEOTIDE SEQUENCE</scope>
    <source>
        <strain evidence="3">JCM 31311</strain>
    </source>
</reference>
<proteinExistence type="predicted"/>
<comment type="caution">
    <text evidence="3">The sequence shown here is derived from an EMBL/GenBank/DDBJ whole genome shotgun (WGS) entry which is preliminary data.</text>
</comment>
<protein>
    <recommendedName>
        <fullName evidence="2">EF-hand domain-containing protein</fullName>
    </recommendedName>
</protein>
<dbReference type="EMBL" id="BMQL01000021">
    <property type="protein sequence ID" value="GGR17896.1"/>
    <property type="molecule type" value="Genomic_DNA"/>
</dbReference>
<dbReference type="GO" id="GO:0005509">
    <property type="term" value="F:calcium ion binding"/>
    <property type="evidence" value="ECO:0007669"/>
    <property type="project" value="InterPro"/>
</dbReference>
<sequence>MKWFACTLLALLSGWAGAHPVDEVVQGAYLTLTPGKVLLELDLTPGEKVAGTMLKSLDTNGDGKASVAEARAYATQVLGQSTLRVGTVAVPWTLDEITVPPLGILKVGGDTIKIYATARRPEVAGGQTFSYQNRYQPVKSQWIANVFLQPAGGWQYGVTGQQHSSDGQQLTVKYTVTRP</sequence>
<name>A0A918CE14_9DEIO</name>